<sequence length="202" mass="22126">MHPDAVREAYDAVGEAYGEFRRTDGPETALFDDLLDGLAVRGPILDAGCGDGRRTAAHIVDSRPVVGLDISAAQLRLAGDHVPAVDRVQGDMTTLPLADDSVAGVVAYYAVFHVDRQRHGEVYREFARATKPGGRLLANVSQRPMDGTRSDWLRDGVDMYWSAPGRAKTLSLLDDAGFEVVWERTVRDGLGEQVTFVLCERR</sequence>
<organism evidence="2 3">
    <name type="scientific">Haloarchaeobius iranensis</name>
    <dbReference type="NCBI Taxonomy" id="996166"/>
    <lineage>
        <taxon>Archaea</taxon>
        <taxon>Methanobacteriati</taxon>
        <taxon>Methanobacteriota</taxon>
        <taxon>Stenosarchaea group</taxon>
        <taxon>Halobacteria</taxon>
        <taxon>Halobacteriales</taxon>
        <taxon>Halorubellaceae</taxon>
        <taxon>Haloarchaeobius</taxon>
    </lineage>
</organism>
<dbReference type="CDD" id="cd02440">
    <property type="entry name" value="AdoMet_MTases"/>
    <property type="match status" value="1"/>
</dbReference>
<evidence type="ECO:0000259" key="1">
    <source>
        <dbReference type="Pfam" id="PF13649"/>
    </source>
</evidence>
<dbReference type="Pfam" id="PF13649">
    <property type="entry name" value="Methyltransf_25"/>
    <property type="match status" value="1"/>
</dbReference>
<keyword evidence="2" id="KW-0489">Methyltransferase</keyword>
<dbReference type="Gene3D" id="3.40.50.150">
    <property type="entry name" value="Vaccinia Virus protein VP39"/>
    <property type="match status" value="1"/>
</dbReference>
<dbReference type="GO" id="GO:0008168">
    <property type="term" value="F:methyltransferase activity"/>
    <property type="evidence" value="ECO:0007669"/>
    <property type="project" value="UniProtKB-KW"/>
</dbReference>
<accession>A0A1G9TTK5</accession>
<dbReference type="EMBL" id="FNIA01000003">
    <property type="protein sequence ID" value="SDM51083.1"/>
    <property type="molecule type" value="Genomic_DNA"/>
</dbReference>
<feature type="domain" description="Methyltransferase" evidence="1">
    <location>
        <begin position="44"/>
        <end position="134"/>
    </location>
</feature>
<dbReference type="PANTHER" id="PTHR42912">
    <property type="entry name" value="METHYLTRANSFERASE"/>
    <property type="match status" value="1"/>
</dbReference>
<evidence type="ECO:0000313" key="2">
    <source>
        <dbReference type="EMBL" id="SDM51083.1"/>
    </source>
</evidence>
<protein>
    <submittedName>
        <fullName evidence="2">Methyltransferase domain-containing protein</fullName>
    </submittedName>
</protein>
<keyword evidence="2" id="KW-0808">Transferase</keyword>
<name>A0A1G9TTK5_9EURY</name>
<proteinExistence type="predicted"/>
<dbReference type="SUPFAM" id="SSF53335">
    <property type="entry name" value="S-adenosyl-L-methionine-dependent methyltransferases"/>
    <property type="match status" value="1"/>
</dbReference>
<dbReference type="STRING" id="996166.SAMN05192554_103126"/>
<keyword evidence="3" id="KW-1185">Reference proteome</keyword>
<gene>
    <name evidence="2" type="ORF">SAMN05192554_103126</name>
</gene>
<dbReference type="InterPro" id="IPR050508">
    <property type="entry name" value="Methyltransf_Superfamily"/>
</dbReference>
<evidence type="ECO:0000313" key="3">
    <source>
        <dbReference type="Proteomes" id="UP000199370"/>
    </source>
</evidence>
<dbReference type="Proteomes" id="UP000199370">
    <property type="component" value="Unassembled WGS sequence"/>
</dbReference>
<reference evidence="2 3" key="1">
    <citation type="submission" date="2016-10" db="EMBL/GenBank/DDBJ databases">
        <authorList>
            <person name="de Groot N.N."/>
        </authorList>
    </citation>
    <scope>NUCLEOTIDE SEQUENCE [LARGE SCALE GENOMIC DNA]</scope>
    <source>
        <strain evidence="3">EB21,IBRC-M 10013,KCTC 4048</strain>
    </source>
</reference>
<dbReference type="RefSeq" id="WP_089731633.1">
    <property type="nucleotide sequence ID" value="NZ_FNIA01000003.1"/>
</dbReference>
<dbReference type="GO" id="GO:0032259">
    <property type="term" value="P:methylation"/>
    <property type="evidence" value="ECO:0007669"/>
    <property type="project" value="UniProtKB-KW"/>
</dbReference>
<dbReference type="InterPro" id="IPR041698">
    <property type="entry name" value="Methyltransf_25"/>
</dbReference>
<dbReference type="AlphaFoldDB" id="A0A1G9TTK5"/>
<dbReference type="InterPro" id="IPR029063">
    <property type="entry name" value="SAM-dependent_MTases_sf"/>
</dbReference>
<dbReference type="OrthoDB" id="8915at2157"/>